<name>A0A9N7NME7_STRHE</name>
<protein>
    <recommendedName>
        <fullName evidence="9">Carboxypeptidase</fullName>
        <ecNumber evidence="9">3.4.16.-</ecNumber>
    </recommendedName>
</protein>
<evidence type="ECO:0000256" key="8">
    <source>
        <dbReference type="ARBA" id="ARBA00023180"/>
    </source>
</evidence>
<dbReference type="PANTHER" id="PTHR11802">
    <property type="entry name" value="SERINE PROTEASE FAMILY S10 SERINE CARBOXYPEPTIDASE"/>
    <property type="match status" value="1"/>
</dbReference>
<sequence length="393" mass="43720">GLSAVGFSNLAEVGPMDIYLNPRNQTWLKKAHLLFVDSPVGTGYSYVEDPEVLVKTDEAATEDLLNVLINVFKRLKDLQKTDLYIEGESYGGKLAVTLGLSALDAIKDGRLNVCRLGGVIMGSAWISPGVQVLSWGPVLRDVSRLDNNGLDKAQRLAIKINEQIGAGKLVEAYDSYNDLKDRVIIDNSNGVDIFNFMLDRSDDVIFSNDTSRNLSSSGHNYSYFDMLAGRPPRVFNYTQLDSLMNNDEMKQMLQIPEAVRWVGRSVTSHLAMKGNFMKPITTKVDELLATGVSVTIYAPQLDVLSSPKGTEAWLVKLKWPGLKPFLRTERSTIYCDHEDDHHNNNKRTGGFVKSYLNLNFYCIFDAGHFVPMDQPCVALNMIANIINQSSQAP</sequence>
<dbReference type="AlphaFoldDB" id="A0A9N7NME7"/>
<dbReference type="SUPFAM" id="SSF53474">
    <property type="entry name" value="alpha/beta-Hydrolases"/>
    <property type="match status" value="1"/>
</dbReference>
<comment type="similarity">
    <text evidence="2 9">Belongs to the peptidase S10 family.</text>
</comment>
<keyword evidence="4 9" id="KW-0121">Carboxypeptidase</keyword>
<dbReference type="PROSITE" id="PS00131">
    <property type="entry name" value="CARBOXYPEPT_SER_SER"/>
    <property type="match status" value="1"/>
</dbReference>
<dbReference type="PRINTS" id="PR00724">
    <property type="entry name" value="CRBOXYPTASEC"/>
</dbReference>
<proteinExistence type="inferred from homology"/>
<keyword evidence="5 9" id="KW-0645">Protease</keyword>
<dbReference type="InterPro" id="IPR001563">
    <property type="entry name" value="Peptidase_S10"/>
</dbReference>
<dbReference type="EC" id="3.4.16.-" evidence="9"/>
<evidence type="ECO:0000256" key="3">
    <source>
        <dbReference type="ARBA" id="ARBA00022525"/>
    </source>
</evidence>
<keyword evidence="8" id="KW-0325">Glycoprotein</keyword>
<organism evidence="10 11">
    <name type="scientific">Striga hermonthica</name>
    <name type="common">Purple witchweed</name>
    <name type="synonym">Buchnera hermonthica</name>
    <dbReference type="NCBI Taxonomy" id="68872"/>
    <lineage>
        <taxon>Eukaryota</taxon>
        <taxon>Viridiplantae</taxon>
        <taxon>Streptophyta</taxon>
        <taxon>Embryophyta</taxon>
        <taxon>Tracheophyta</taxon>
        <taxon>Spermatophyta</taxon>
        <taxon>Magnoliopsida</taxon>
        <taxon>eudicotyledons</taxon>
        <taxon>Gunneridae</taxon>
        <taxon>Pentapetalae</taxon>
        <taxon>asterids</taxon>
        <taxon>lamiids</taxon>
        <taxon>Lamiales</taxon>
        <taxon>Orobanchaceae</taxon>
        <taxon>Buchnereae</taxon>
        <taxon>Striga</taxon>
    </lineage>
</organism>
<evidence type="ECO:0000256" key="7">
    <source>
        <dbReference type="ARBA" id="ARBA00022801"/>
    </source>
</evidence>
<reference evidence="10" key="1">
    <citation type="submission" date="2019-12" db="EMBL/GenBank/DDBJ databases">
        <authorList>
            <person name="Scholes J."/>
        </authorList>
    </citation>
    <scope>NUCLEOTIDE SEQUENCE</scope>
</reference>
<evidence type="ECO:0000256" key="4">
    <source>
        <dbReference type="ARBA" id="ARBA00022645"/>
    </source>
</evidence>
<dbReference type="InterPro" id="IPR029058">
    <property type="entry name" value="AB_hydrolase_fold"/>
</dbReference>
<dbReference type="GO" id="GO:0004185">
    <property type="term" value="F:serine-type carboxypeptidase activity"/>
    <property type="evidence" value="ECO:0007669"/>
    <property type="project" value="UniProtKB-UniRule"/>
</dbReference>
<dbReference type="Pfam" id="PF00450">
    <property type="entry name" value="Peptidase_S10"/>
    <property type="match status" value="1"/>
</dbReference>
<evidence type="ECO:0000256" key="1">
    <source>
        <dbReference type="ARBA" id="ARBA00004613"/>
    </source>
</evidence>
<dbReference type="GO" id="GO:0006508">
    <property type="term" value="P:proteolysis"/>
    <property type="evidence" value="ECO:0007669"/>
    <property type="project" value="UniProtKB-KW"/>
</dbReference>
<accession>A0A9N7NME7</accession>
<dbReference type="EMBL" id="CACSLK010027834">
    <property type="protein sequence ID" value="CAA0832624.1"/>
    <property type="molecule type" value="Genomic_DNA"/>
</dbReference>
<keyword evidence="11" id="KW-1185">Reference proteome</keyword>
<dbReference type="OrthoDB" id="443318at2759"/>
<feature type="non-terminal residue" evidence="10">
    <location>
        <position position="1"/>
    </location>
</feature>
<keyword evidence="6" id="KW-0732">Signal</keyword>
<comment type="subcellular location">
    <subcellularLocation>
        <location evidence="1">Secreted</location>
    </subcellularLocation>
</comment>
<dbReference type="GO" id="GO:0005576">
    <property type="term" value="C:extracellular region"/>
    <property type="evidence" value="ECO:0007669"/>
    <property type="project" value="UniProtKB-SubCell"/>
</dbReference>
<evidence type="ECO:0000256" key="5">
    <source>
        <dbReference type="ARBA" id="ARBA00022670"/>
    </source>
</evidence>
<keyword evidence="7 9" id="KW-0378">Hydrolase</keyword>
<evidence type="ECO:0000256" key="6">
    <source>
        <dbReference type="ARBA" id="ARBA00022729"/>
    </source>
</evidence>
<dbReference type="PANTHER" id="PTHR11802:SF3">
    <property type="entry name" value="RETINOID-INDUCIBLE SERINE CARBOXYPEPTIDASE"/>
    <property type="match status" value="1"/>
</dbReference>
<evidence type="ECO:0000313" key="10">
    <source>
        <dbReference type="EMBL" id="CAA0832624.1"/>
    </source>
</evidence>
<evidence type="ECO:0000256" key="9">
    <source>
        <dbReference type="RuleBase" id="RU361156"/>
    </source>
</evidence>
<comment type="caution">
    <text evidence="10">The sequence shown here is derived from an EMBL/GenBank/DDBJ whole genome shotgun (WGS) entry which is preliminary data.</text>
</comment>
<gene>
    <name evidence="10" type="ORF">SHERM_27898</name>
</gene>
<keyword evidence="3" id="KW-0964">Secreted</keyword>
<evidence type="ECO:0000313" key="11">
    <source>
        <dbReference type="Proteomes" id="UP001153555"/>
    </source>
</evidence>
<dbReference type="Gene3D" id="3.40.50.1820">
    <property type="entry name" value="alpha/beta hydrolase"/>
    <property type="match status" value="1"/>
</dbReference>
<evidence type="ECO:0000256" key="2">
    <source>
        <dbReference type="ARBA" id="ARBA00009431"/>
    </source>
</evidence>
<dbReference type="InterPro" id="IPR018202">
    <property type="entry name" value="Ser_caboxypep_ser_AS"/>
</dbReference>
<dbReference type="Proteomes" id="UP001153555">
    <property type="component" value="Unassembled WGS sequence"/>
</dbReference>